<evidence type="ECO:0000313" key="2">
    <source>
        <dbReference type="Proteomes" id="UP001489719"/>
    </source>
</evidence>
<gene>
    <name evidence="1" type="ORF">V1517DRAFT_318290</name>
</gene>
<dbReference type="EMBL" id="MU970053">
    <property type="protein sequence ID" value="KAK9324119.1"/>
    <property type="molecule type" value="Genomic_DNA"/>
</dbReference>
<accession>A0ACC3TSK3</accession>
<name>A0ACC3TSK3_9ASCO</name>
<protein>
    <submittedName>
        <fullName evidence="1">Uncharacterized protein</fullName>
    </submittedName>
</protein>
<keyword evidence="2" id="KW-1185">Reference proteome</keyword>
<organism evidence="1 2">
    <name type="scientific">Lipomyces orientalis</name>
    <dbReference type="NCBI Taxonomy" id="1233043"/>
    <lineage>
        <taxon>Eukaryota</taxon>
        <taxon>Fungi</taxon>
        <taxon>Dikarya</taxon>
        <taxon>Ascomycota</taxon>
        <taxon>Saccharomycotina</taxon>
        <taxon>Lipomycetes</taxon>
        <taxon>Lipomycetales</taxon>
        <taxon>Lipomycetaceae</taxon>
        <taxon>Lipomyces</taxon>
    </lineage>
</organism>
<dbReference type="Proteomes" id="UP001489719">
    <property type="component" value="Unassembled WGS sequence"/>
</dbReference>
<evidence type="ECO:0000313" key="1">
    <source>
        <dbReference type="EMBL" id="KAK9324119.1"/>
    </source>
</evidence>
<sequence length="134" mass="14547">MSSDSETGSDSEAYAPPDNFKPLAQSSSKLTYSNLAKGEKELWLFKVPKSMSKNLPARIPLPSVIDPEAKFEHDGTDYAIVENKEEKATAEKIKVLCPDGKGNVRQVPGSFAKVLNINEVANIPKIDPSIATSK</sequence>
<comment type="caution">
    <text evidence="1">The sequence shown here is derived from an EMBL/GenBank/DDBJ whole genome shotgun (WGS) entry which is preliminary data.</text>
</comment>
<proteinExistence type="predicted"/>
<reference evidence="2" key="1">
    <citation type="journal article" date="2024" name="Front. Bioeng. Biotechnol.">
        <title>Genome-scale model development and genomic sequencing of the oleaginous clade Lipomyces.</title>
        <authorList>
            <person name="Czajka J.J."/>
            <person name="Han Y."/>
            <person name="Kim J."/>
            <person name="Mondo S.J."/>
            <person name="Hofstad B.A."/>
            <person name="Robles A."/>
            <person name="Haridas S."/>
            <person name="Riley R."/>
            <person name="LaButti K."/>
            <person name="Pangilinan J."/>
            <person name="Andreopoulos W."/>
            <person name="Lipzen A."/>
            <person name="Yan J."/>
            <person name="Wang M."/>
            <person name="Ng V."/>
            <person name="Grigoriev I.V."/>
            <person name="Spatafora J.W."/>
            <person name="Magnuson J.K."/>
            <person name="Baker S.E."/>
            <person name="Pomraning K.R."/>
        </authorList>
    </citation>
    <scope>NUCLEOTIDE SEQUENCE [LARGE SCALE GENOMIC DNA]</scope>
    <source>
        <strain evidence="2">CBS 10300</strain>
    </source>
</reference>